<dbReference type="OrthoDB" id="2190493at2759"/>
<keyword evidence="1" id="KW-0732">Signal</keyword>
<evidence type="ECO:0000256" key="1">
    <source>
        <dbReference type="SAM" id="SignalP"/>
    </source>
</evidence>
<dbReference type="EMBL" id="JOKQ01000001">
    <property type="protein sequence ID" value="KHN70540.1"/>
    <property type="molecule type" value="Genomic_DNA"/>
</dbReference>
<dbReference type="GeneID" id="26261039"/>
<evidence type="ECO:0000313" key="2">
    <source>
        <dbReference type="EMBL" id="KHN70540.1"/>
    </source>
</evidence>
<keyword evidence="3" id="KW-1185">Reference proteome</keyword>
<dbReference type="InParanoid" id="A0A0B2UNK4"/>
<comment type="caution">
    <text evidence="2">The sequence shown here is derived from an EMBL/GenBank/DDBJ whole genome shotgun (WGS) entry which is preliminary data.</text>
</comment>
<accession>A0A0B2UNK4</accession>
<protein>
    <submittedName>
        <fullName evidence="2">Uncharacterized protein</fullName>
    </submittedName>
</protein>
<proteinExistence type="predicted"/>
<feature type="chain" id="PRO_5002094992" evidence="1">
    <location>
        <begin position="25"/>
        <end position="256"/>
    </location>
</feature>
<feature type="signal peptide" evidence="1">
    <location>
        <begin position="1"/>
        <end position="24"/>
    </location>
</feature>
<dbReference type="Proteomes" id="UP000031056">
    <property type="component" value="Unassembled WGS sequence"/>
</dbReference>
<gene>
    <name evidence="2" type="ORF">M896_011960</name>
</gene>
<name>A0A0B2UNK4_9MICR</name>
<dbReference type="VEuPathDB" id="MicrosporidiaDB:M896_011960"/>
<reference evidence="2 3" key="1">
    <citation type="journal article" date="2014" name="MBio">
        <title>The Ordospora colligata genome; evolution of extreme reduction in microsporidia and host-to-parasite horizontal gene transfer.</title>
        <authorList>
            <person name="Pombert J.-F."/>
            <person name="Haag K.L."/>
            <person name="Beidas S."/>
            <person name="Ebert D."/>
            <person name="Keeling P.J."/>
        </authorList>
    </citation>
    <scope>NUCLEOTIDE SEQUENCE [LARGE SCALE GENOMIC DNA]</scope>
    <source>
        <strain evidence="2 3">OC4</strain>
    </source>
</reference>
<sequence>MKGIFAVSVLLNRMICWVSEVGQSTIEPVVDEVALNQMKIPFLSGPSHSGIGLLKNPAIAAEIQDGVPLSAIMSTVSPTSSMEGSFYSDLSLSMAPIVTYFSKEIGKFRTWYESVESIMSDQMRKEIVSEMYTIHSEDSELETFWAMIQGPLLVNTMPSLNESFKKLDLMVNKEKTEGSEYNYEFNELLKAQTDNDLNYLEESKFAITNLELGISRYGMRIFTEVVEPFLNSTVNFKSLQRMLGNMVGTSKSLLIN</sequence>
<organism evidence="2 3">
    <name type="scientific">Ordospora colligata OC4</name>
    <dbReference type="NCBI Taxonomy" id="1354746"/>
    <lineage>
        <taxon>Eukaryota</taxon>
        <taxon>Fungi</taxon>
        <taxon>Fungi incertae sedis</taxon>
        <taxon>Microsporidia</taxon>
        <taxon>Ordosporidae</taxon>
        <taxon>Ordospora</taxon>
    </lineage>
</organism>
<dbReference type="RefSeq" id="XP_014564582.1">
    <property type="nucleotide sequence ID" value="XM_014709096.1"/>
</dbReference>
<dbReference type="HOGENOM" id="CLU_1086241_0_0_1"/>
<evidence type="ECO:0000313" key="3">
    <source>
        <dbReference type="Proteomes" id="UP000031056"/>
    </source>
</evidence>
<dbReference type="AlphaFoldDB" id="A0A0B2UNK4"/>